<evidence type="ECO:0000256" key="2">
    <source>
        <dbReference type="ARBA" id="ARBA00006739"/>
    </source>
</evidence>
<dbReference type="PANTHER" id="PTHR43179:SF12">
    <property type="entry name" value="GALACTOFURANOSYLTRANSFERASE GLFT2"/>
    <property type="match status" value="1"/>
</dbReference>
<dbReference type="InterPro" id="IPR001173">
    <property type="entry name" value="Glyco_trans_2-like"/>
</dbReference>
<keyword evidence="4" id="KW-0808">Transferase</keyword>
<dbReference type="OrthoDB" id="9810303at2"/>
<feature type="domain" description="Glycosyltransferase 2-like" evidence="5">
    <location>
        <begin position="15"/>
        <end position="187"/>
    </location>
</feature>
<evidence type="ECO:0000313" key="7">
    <source>
        <dbReference type="Proteomes" id="UP000246894"/>
    </source>
</evidence>
<accession>A0A2Z3S218</accession>
<dbReference type="GO" id="GO:0016757">
    <property type="term" value="F:glycosyltransferase activity"/>
    <property type="evidence" value="ECO:0007669"/>
    <property type="project" value="UniProtKB-KW"/>
</dbReference>
<dbReference type="InterPro" id="IPR029044">
    <property type="entry name" value="Nucleotide-diphossugar_trans"/>
</dbReference>
<sequence length="331" mass="36666">MPLVTPESKKTVDATVFIPTFNGEKYLDRLLHAVESQDFAGNFEILIIDSGSSDATLDIIGTHPAVRLVEIPGSEFGHGKTRNLAARLARGTYIAYLSHDAIPTDSNWLTNITAPLDSAGLNCVGVVGKHIARANCSPLLKYEIDGVFRACGPDGETTVIDGALSKTHELSPGELFYSDVNSATRRDFLLNTIAYRDVNYSEDMAFARDLLEAGYRKAYVATAVVEHSNDVTLSEYGKRIFDENLGMRRVGEGRQSLSWAQAKLRAVRDVLVCWGKILRDGDYSIWAKTLWMFVNPAYAWTKWVNIHRALNVSLDDGKKIAKYSLEVSRAK</sequence>
<dbReference type="KEGG" id="aum:AURMO_00462"/>
<keyword evidence="3" id="KW-0328">Glycosyltransferase</keyword>
<dbReference type="RefSeq" id="WP_110232956.1">
    <property type="nucleotide sequence ID" value="NZ_CP023994.1"/>
</dbReference>
<dbReference type="AlphaFoldDB" id="A0A2Z3S218"/>
<name>A0A2Z3S218_9MICO</name>
<organism evidence="6 7">
    <name type="scientific">Aurantimicrobium photophilum</name>
    <dbReference type="NCBI Taxonomy" id="1987356"/>
    <lineage>
        <taxon>Bacteria</taxon>
        <taxon>Bacillati</taxon>
        <taxon>Actinomycetota</taxon>
        <taxon>Actinomycetes</taxon>
        <taxon>Micrococcales</taxon>
        <taxon>Microbacteriaceae</taxon>
        <taxon>Aurantimicrobium</taxon>
    </lineage>
</organism>
<evidence type="ECO:0000256" key="3">
    <source>
        <dbReference type="ARBA" id="ARBA00022676"/>
    </source>
</evidence>
<comment type="similarity">
    <text evidence="2">Belongs to the glycosyltransferase 2 family.</text>
</comment>
<evidence type="ECO:0000313" key="6">
    <source>
        <dbReference type="EMBL" id="AWR21078.1"/>
    </source>
</evidence>
<dbReference type="EMBL" id="CP023994">
    <property type="protein sequence ID" value="AWR21078.1"/>
    <property type="molecule type" value="Genomic_DNA"/>
</dbReference>
<dbReference type="Pfam" id="PF00535">
    <property type="entry name" value="Glycos_transf_2"/>
    <property type="match status" value="1"/>
</dbReference>
<gene>
    <name evidence="6" type="ORF">AURMO_00462</name>
</gene>
<dbReference type="SUPFAM" id="SSF53448">
    <property type="entry name" value="Nucleotide-diphospho-sugar transferases"/>
    <property type="match status" value="1"/>
</dbReference>
<proteinExistence type="inferred from homology"/>
<evidence type="ECO:0000259" key="5">
    <source>
        <dbReference type="Pfam" id="PF00535"/>
    </source>
</evidence>
<protein>
    <submittedName>
        <fullName evidence="6">Chondroitin synthase</fullName>
    </submittedName>
</protein>
<comment type="pathway">
    <text evidence="1">Cell wall biogenesis; cell wall polysaccharide biosynthesis.</text>
</comment>
<keyword evidence="7" id="KW-1185">Reference proteome</keyword>
<reference evidence="6 7" key="1">
    <citation type="submission" date="2017-10" db="EMBL/GenBank/DDBJ databases">
        <title>Genome of an Actinobacterium that displays light-enhanced growth.</title>
        <authorList>
            <person name="Maresca J.A."/>
            <person name="Hempel P."/>
            <person name="Shevchenko O."/>
            <person name="Miller K.J."/>
            <person name="Hahn M.W."/>
        </authorList>
    </citation>
    <scope>NUCLEOTIDE SEQUENCE [LARGE SCALE GENOMIC DNA]</scope>
    <source>
        <strain evidence="6 7">MWH-Mo1</strain>
    </source>
</reference>
<dbReference type="Proteomes" id="UP000246894">
    <property type="component" value="Chromosome"/>
</dbReference>
<evidence type="ECO:0000256" key="4">
    <source>
        <dbReference type="ARBA" id="ARBA00022679"/>
    </source>
</evidence>
<dbReference type="Gene3D" id="3.90.550.10">
    <property type="entry name" value="Spore Coat Polysaccharide Biosynthesis Protein SpsA, Chain A"/>
    <property type="match status" value="1"/>
</dbReference>
<dbReference type="PANTHER" id="PTHR43179">
    <property type="entry name" value="RHAMNOSYLTRANSFERASE WBBL"/>
    <property type="match status" value="1"/>
</dbReference>
<evidence type="ECO:0000256" key="1">
    <source>
        <dbReference type="ARBA" id="ARBA00004776"/>
    </source>
</evidence>
<dbReference type="CDD" id="cd00761">
    <property type="entry name" value="Glyco_tranf_GTA_type"/>
    <property type="match status" value="1"/>
</dbReference>